<dbReference type="InterPro" id="IPR027417">
    <property type="entry name" value="P-loop_NTPase"/>
</dbReference>
<evidence type="ECO:0000256" key="8">
    <source>
        <dbReference type="ARBA" id="ARBA00022833"/>
    </source>
</evidence>
<feature type="region of interest" description="Disordered" evidence="13">
    <location>
        <begin position="416"/>
        <end position="469"/>
    </location>
</feature>
<keyword evidence="9" id="KW-0067">ATP-binding</keyword>
<feature type="region of interest" description="Disordered" evidence="13">
    <location>
        <begin position="694"/>
        <end position="741"/>
    </location>
</feature>
<dbReference type="GO" id="GO:0005524">
    <property type="term" value="F:ATP binding"/>
    <property type="evidence" value="ECO:0007669"/>
    <property type="project" value="UniProtKB-KW"/>
</dbReference>
<keyword evidence="11" id="KW-0539">Nucleus</keyword>
<protein>
    <submittedName>
        <fullName evidence="16">SMBP2 protein</fullName>
    </submittedName>
</protein>
<dbReference type="SMART" id="SM00154">
    <property type="entry name" value="ZnF_AN1"/>
    <property type="match status" value="1"/>
</dbReference>
<dbReference type="InterPro" id="IPR035896">
    <property type="entry name" value="AN1-like_Znf"/>
</dbReference>
<dbReference type="Proteomes" id="UP000629438">
    <property type="component" value="Unassembled WGS sequence"/>
</dbReference>
<dbReference type="CDD" id="cd02641">
    <property type="entry name" value="R3H_Smubp-2_like"/>
    <property type="match status" value="1"/>
</dbReference>
<dbReference type="GO" id="GO:0005737">
    <property type="term" value="C:cytoplasm"/>
    <property type="evidence" value="ECO:0007669"/>
    <property type="project" value="TreeGrafter"/>
</dbReference>
<dbReference type="AlphaFoldDB" id="A0A850YYL7"/>
<dbReference type="FunFam" id="3.30.1370.50:FF:000002">
    <property type="entry name" value="Immunoglobulin mu DNA-binding protein 2"/>
    <property type="match status" value="1"/>
</dbReference>
<evidence type="ECO:0000256" key="13">
    <source>
        <dbReference type="SAM" id="MobiDB-lite"/>
    </source>
</evidence>
<keyword evidence="8" id="KW-0862">Zinc</keyword>
<evidence type="ECO:0000256" key="9">
    <source>
        <dbReference type="ARBA" id="ARBA00022840"/>
    </source>
</evidence>
<evidence type="ECO:0000256" key="2">
    <source>
        <dbReference type="ARBA" id="ARBA00007913"/>
    </source>
</evidence>
<dbReference type="InterPro" id="IPR050534">
    <property type="entry name" value="Coronavir_polyprotein_1ab"/>
</dbReference>
<feature type="non-terminal residue" evidence="16">
    <location>
        <position position="1"/>
    </location>
</feature>
<dbReference type="GO" id="GO:0008270">
    <property type="term" value="F:zinc ion binding"/>
    <property type="evidence" value="ECO:0007669"/>
    <property type="project" value="UniProtKB-KW"/>
</dbReference>
<feature type="compositionally biased region" description="Basic and acidic residues" evidence="13">
    <location>
        <begin position="704"/>
        <end position="726"/>
    </location>
</feature>
<evidence type="ECO:0000313" key="17">
    <source>
        <dbReference type="Proteomes" id="UP000629438"/>
    </source>
</evidence>
<dbReference type="Pfam" id="PF13087">
    <property type="entry name" value="AAA_12"/>
    <property type="match status" value="1"/>
</dbReference>
<dbReference type="InterPro" id="IPR036867">
    <property type="entry name" value="R3H_dom_sf"/>
</dbReference>
<dbReference type="OrthoDB" id="6513042at2759"/>
<proteinExistence type="inferred from homology"/>
<dbReference type="InterPro" id="IPR041677">
    <property type="entry name" value="DNA2/NAM7_AAA_11"/>
</dbReference>
<evidence type="ECO:0000256" key="1">
    <source>
        <dbReference type="ARBA" id="ARBA00004123"/>
    </source>
</evidence>
<dbReference type="SUPFAM" id="SSF118310">
    <property type="entry name" value="AN1-like Zinc finger"/>
    <property type="match status" value="1"/>
</dbReference>
<dbReference type="Gene3D" id="4.10.1110.10">
    <property type="entry name" value="AN1-like Zinc finger"/>
    <property type="match status" value="1"/>
</dbReference>
<feature type="compositionally biased region" description="Basic residues" evidence="13">
    <location>
        <begin position="608"/>
        <end position="619"/>
    </location>
</feature>
<dbReference type="InterPro" id="IPR001374">
    <property type="entry name" value="R3H_dom"/>
</dbReference>
<keyword evidence="4" id="KW-0547">Nucleotide-binding</keyword>
<dbReference type="Pfam" id="PF13086">
    <property type="entry name" value="AAA_11"/>
    <property type="match status" value="1"/>
</dbReference>
<comment type="similarity">
    <text evidence="2">Belongs to the DNA2/NAM7 helicase family.</text>
</comment>
<dbReference type="GO" id="GO:0003723">
    <property type="term" value="F:RNA binding"/>
    <property type="evidence" value="ECO:0007669"/>
    <property type="project" value="UniProtKB-KW"/>
</dbReference>
<dbReference type="NCBIfam" id="TIGR00376">
    <property type="entry name" value="IGHMBP2 family helicase"/>
    <property type="match status" value="1"/>
</dbReference>
<feature type="region of interest" description="Disordered" evidence="13">
    <location>
        <begin position="535"/>
        <end position="626"/>
    </location>
</feature>
<evidence type="ECO:0000256" key="12">
    <source>
        <dbReference type="PROSITE-ProRule" id="PRU00449"/>
    </source>
</evidence>
<feature type="compositionally biased region" description="Pro residues" evidence="13">
    <location>
        <begin position="537"/>
        <end position="556"/>
    </location>
</feature>
<keyword evidence="5 12" id="KW-0863">Zinc-finger</keyword>
<accession>A0A850YYL7</accession>
<dbReference type="CDD" id="cd18808">
    <property type="entry name" value="SF1_C_Upf1"/>
    <property type="match status" value="1"/>
</dbReference>
<organism evidence="16 17">
    <name type="scientific">Tichodroma muraria</name>
    <dbReference type="NCBI Taxonomy" id="237442"/>
    <lineage>
        <taxon>Eukaryota</taxon>
        <taxon>Metazoa</taxon>
        <taxon>Chordata</taxon>
        <taxon>Craniata</taxon>
        <taxon>Vertebrata</taxon>
        <taxon>Euteleostomi</taxon>
        <taxon>Archelosauria</taxon>
        <taxon>Archosauria</taxon>
        <taxon>Dinosauria</taxon>
        <taxon>Saurischia</taxon>
        <taxon>Theropoda</taxon>
        <taxon>Coelurosauria</taxon>
        <taxon>Aves</taxon>
        <taxon>Neognathae</taxon>
        <taxon>Neoaves</taxon>
        <taxon>Telluraves</taxon>
        <taxon>Australaves</taxon>
        <taxon>Passeriformes</taxon>
        <taxon>Sittidae</taxon>
        <taxon>Tichodroma</taxon>
    </lineage>
</organism>
<keyword evidence="3" id="KW-0479">Metal-binding</keyword>
<reference evidence="16" key="1">
    <citation type="submission" date="2019-09" db="EMBL/GenBank/DDBJ databases">
        <title>Bird 10,000 Genomes (B10K) Project - Family phase.</title>
        <authorList>
            <person name="Zhang G."/>
        </authorList>
    </citation>
    <scope>NUCLEOTIDE SEQUENCE</scope>
    <source>
        <strain evidence="16">B10K-DU-012-47</strain>
    </source>
</reference>
<dbReference type="GO" id="GO:0016787">
    <property type="term" value="F:hydrolase activity"/>
    <property type="evidence" value="ECO:0007669"/>
    <property type="project" value="UniProtKB-KW"/>
</dbReference>
<dbReference type="Gene3D" id="3.30.1370.50">
    <property type="entry name" value="R3H-like domain"/>
    <property type="match status" value="1"/>
</dbReference>
<evidence type="ECO:0000256" key="6">
    <source>
        <dbReference type="ARBA" id="ARBA00022801"/>
    </source>
</evidence>
<evidence type="ECO:0000313" key="16">
    <source>
        <dbReference type="EMBL" id="NWH98620.1"/>
    </source>
</evidence>
<evidence type="ECO:0000256" key="3">
    <source>
        <dbReference type="ARBA" id="ARBA00022723"/>
    </source>
</evidence>
<evidence type="ECO:0000256" key="7">
    <source>
        <dbReference type="ARBA" id="ARBA00022806"/>
    </source>
</evidence>
<dbReference type="Pfam" id="PF01424">
    <property type="entry name" value="R3H"/>
    <property type="match status" value="1"/>
</dbReference>
<dbReference type="PANTHER" id="PTHR43788:SF8">
    <property type="entry name" value="DNA-BINDING PROTEIN SMUBP-2"/>
    <property type="match status" value="1"/>
</dbReference>
<dbReference type="FunFam" id="4.10.1110.10:FF:000002">
    <property type="entry name" value="Immunoglobulin mu DNA-binding protein 2"/>
    <property type="match status" value="1"/>
</dbReference>
<evidence type="ECO:0000259" key="15">
    <source>
        <dbReference type="PROSITE" id="PS51061"/>
    </source>
</evidence>
<dbReference type="GO" id="GO:0043139">
    <property type="term" value="F:5'-3' DNA helicase activity"/>
    <property type="evidence" value="ECO:0007669"/>
    <property type="project" value="TreeGrafter"/>
</dbReference>
<dbReference type="InterPro" id="IPR000058">
    <property type="entry name" value="Znf_AN1"/>
</dbReference>
<name>A0A850YYL7_9PASS</name>
<dbReference type="InterPro" id="IPR041679">
    <property type="entry name" value="DNA2/NAM7-like_C"/>
</dbReference>
<dbReference type="InterPro" id="IPR047187">
    <property type="entry name" value="SF1_C_Upf1"/>
</dbReference>
<dbReference type="PANTHER" id="PTHR43788">
    <property type="entry name" value="DNA2/NAM7 HELICASE FAMILY MEMBER"/>
    <property type="match status" value="1"/>
</dbReference>
<dbReference type="FunFam" id="3.40.50.300:FF:001146">
    <property type="entry name" value="DNA-binding protein SMUBP-2 isoform X1"/>
    <property type="match status" value="1"/>
</dbReference>
<feature type="compositionally biased region" description="Basic residues" evidence="13">
    <location>
        <begin position="732"/>
        <end position="741"/>
    </location>
</feature>
<evidence type="ECO:0000256" key="5">
    <source>
        <dbReference type="ARBA" id="ARBA00022771"/>
    </source>
</evidence>
<comment type="caution">
    <text evidence="16">The sequence shown here is derived from an EMBL/GenBank/DDBJ whole genome shotgun (WGS) entry which is preliminary data.</text>
</comment>
<dbReference type="InterPro" id="IPR004483">
    <property type="entry name" value="SMUBP-2/Hcs1-like"/>
</dbReference>
<keyword evidence="10" id="KW-0694">RNA-binding</keyword>
<feature type="domain" description="R3H" evidence="15">
    <location>
        <begin position="472"/>
        <end position="535"/>
    </location>
</feature>
<dbReference type="PROSITE" id="PS51039">
    <property type="entry name" value="ZF_AN1"/>
    <property type="match status" value="1"/>
</dbReference>
<dbReference type="Gene3D" id="3.40.50.300">
    <property type="entry name" value="P-loop containing nucleotide triphosphate hydrolases"/>
    <property type="match status" value="2"/>
</dbReference>
<dbReference type="Pfam" id="PF01428">
    <property type="entry name" value="zf-AN1"/>
    <property type="match status" value="1"/>
</dbReference>
<dbReference type="SUPFAM" id="SSF52540">
    <property type="entry name" value="P-loop containing nucleoside triphosphate hydrolases"/>
    <property type="match status" value="1"/>
</dbReference>
<feature type="compositionally biased region" description="Low complexity" evidence="13">
    <location>
        <begin position="436"/>
        <end position="463"/>
    </location>
</feature>
<evidence type="ECO:0000256" key="11">
    <source>
        <dbReference type="ARBA" id="ARBA00023242"/>
    </source>
</evidence>
<dbReference type="EMBL" id="WAAG01016880">
    <property type="protein sequence ID" value="NWH98620.1"/>
    <property type="molecule type" value="Genomic_DNA"/>
</dbReference>
<keyword evidence="6" id="KW-0378">Hydrolase</keyword>
<dbReference type="SUPFAM" id="SSF82708">
    <property type="entry name" value="R3H domain"/>
    <property type="match status" value="1"/>
</dbReference>
<dbReference type="InterPro" id="IPR034072">
    <property type="entry name" value="R3H_Smubp-2"/>
</dbReference>
<gene>
    <name evidence="16" type="primary">Ighmbp2</name>
    <name evidence="16" type="ORF">TICMUR_R07697</name>
</gene>
<keyword evidence="7" id="KW-0347">Helicase</keyword>
<dbReference type="GO" id="GO:0003677">
    <property type="term" value="F:DNA binding"/>
    <property type="evidence" value="ECO:0007669"/>
    <property type="project" value="InterPro"/>
</dbReference>
<feature type="compositionally biased region" description="Basic and acidic residues" evidence="13">
    <location>
        <begin position="576"/>
        <end position="604"/>
    </location>
</feature>
<comment type="subcellular location">
    <subcellularLocation>
        <location evidence="1">Nucleus</location>
    </subcellularLocation>
</comment>
<dbReference type="SMART" id="SM00393">
    <property type="entry name" value="R3H"/>
    <property type="match status" value="1"/>
</dbReference>
<dbReference type="PROSITE" id="PS51061">
    <property type="entry name" value="R3H"/>
    <property type="match status" value="1"/>
</dbReference>
<evidence type="ECO:0000259" key="14">
    <source>
        <dbReference type="PROSITE" id="PS51039"/>
    </source>
</evidence>
<evidence type="ECO:0000256" key="4">
    <source>
        <dbReference type="ARBA" id="ARBA00022741"/>
    </source>
</evidence>
<dbReference type="GO" id="GO:0005634">
    <property type="term" value="C:nucleus"/>
    <property type="evidence" value="ECO:0007669"/>
    <property type="project" value="UniProtKB-SubCell"/>
</dbReference>
<evidence type="ECO:0000256" key="10">
    <source>
        <dbReference type="ARBA" id="ARBA00022884"/>
    </source>
</evidence>
<keyword evidence="17" id="KW-1185">Reference proteome</keyword>
<feature type="domain" description="AN1-type" evidence="14">
    <location>
        <begin position="639"/>
        <end position="688"/>
    </location>
</feature>
<feature type="non-terminal residue" evidence="16">
    <location>
        <position position="741"/>
    </location>
</feature>
<sequence>QVLCCAPSNVAVDNLVERLAGCRARLLRLGHPARLLQPIQQHSLDAVLARGDSARIVADIRRDIDQAWVKTKKAQDKGERSHFLGEIKTLRKELKEREEAAMAAALSQASVVLATNTGASSDGPLKLLPETHFDLVVIDECAQALEASCWIPLLKAPKCILAGDHKQLPPTIISHRAATEGLSLSLMERLAGHYGERSVRMLTVQYRMHRHIMEWASSELYGGRLSAHPSVAQHLLRDLPGVSSTEETSIPLLLIDTAGCGLFELEMEDEQSKGNPGEVQLVGMHIQALVDAGVKAKDIAVVAPYNLQVDMLRQRLCHCHPELEIKSVDGFQGREKEAVILSFVRSNRKGEVGFLAEERRINVAVTRARRQVAVVCDSHTVGSRPFLRRLLDHLSQHGLVRSAFEYLDDLVPQNYPGEGCAQRQQGPKPPGPKAQPAPAGKLKAAAAAGAGSQRARSSPRAAGVGRDGSAAKEGVDKFRAMLVAFLASIEAQLDFPASLNSHERMLVHVLAEEYGLQHLSSGEGRDRYISVRKRLPKQPPLPSEPPLPSKPPPEPQHPSGSSPDPAEPGESSEGSGKVDLKSLHLERVQREKVRREEAARKVQEPSHGSRKKDKSKAKGKPAIGSTAGEDFDALISAAIEADRTCGFPRCKASVTTLGQLCHHCQRLFCLSHHIPEVHGCGEKAKAHARQRISREGVLYPGSGSKDKSLDPTKRAHLQQRLDKKLSELTSQRKGKKKDKEK</sequence>